<evidence type="ECO:0000259" key="1">
    <source>
        <dbReference type="Pfam" id="PF09348"/>
    </source>
</evidence>
<evidence type="ECO:0000313" key="3">
    <source>
        <dbReference type="Proteomes" id="UP000248544"/>
    </source>
</evidence>
<dbReference type="PIRSF" id="PIRSF010260">
    <property type="entry name" value="UCP010260"/>
    <property type="match status" value="1"/>
</dbReference>
<proteinExistence type="predicted"/>
<dbReference type="InterPro" id="IPR014457">
    <property type="entry name" value="UCP010260"/>
</dbReference>
<reference evidence="2 3" key="1">
    <citation type="submission" date="2018-01" db="EMBL/GenBank/DDBJ databases">
        <title>Draft genome sequence of Sphaerisporangium sp. 7K107.</title>
        <authorList>
            <person name="Sahin N."/>
            <person name="Saygin H."/>
            <person name="Ay H."/>
        </authorList>
    </citation>
    <scope>NUCLEOTIDE SEQUENCE [LARGE SCALE GENOMIC DNA]</scope>
    <source>
        <strain evidence="2 3">7K107</strain>
    </source>
</reference>
<dbReference type="InterPro" id="IPR018960">
    <property type="entry name" value="DUF1990"/>
</dbReference>
<dbReference type="Pfam" id="PF09348">
    <property type="entry name" value="DUF1990"/>
    <property type="match status" value="1"/>
</dbReference>
<gene>
    <name evidence="2" type="ORF">C1I98_04710</name>
</gene>
<accession>A0A2W2H151</accession>
<sequence>MQEFTYPEVGATREGRLPDGYHHIRHRACLGPGITLRAAADALFDWRVHRRLLLHPMATAPRAAPGVTVICLLGPVRVPCRVVWTVEEEGRAGFGYGTLPGHPEIGEESFVLERDEDGLVWFTVTAFARPGAWYTRLGAPALPLLMGIFTRLYTMALRWESRRSPGVHE</sequence>
<dbReference type="Proteomes" id="UP000248544">
    <property type="component" value="Unassembled WGS sequence"/>
</dbReference>
<dbReference type="EMBL" id="POUA01000021">
    <property type="protein sequence ID" value="PZG54142.1"/>
    <property type="molecule type" value="Genomic_DNA"/>
</dbReference>
<dbReference type="AlphaFoldDB" id="A0A2W2H151"/>
<evidence type="ECO:0000313" key="2">
    <source>
        <dbReference type="EMBL" id="PZG54142.1"/>
    </source>
</evidence>
<comment type="caution">
    <text evidence="2">The sequence shown here is derived from an EMBL/GenBank/DDBJ whole genome shotgun (WGS) entry which is preliminary data.</text>
</comment>
<name>A0A2W2H151_9ACTN</name>
<dbReference type="PANTHER" id="PTHR34202:SF1">
    <property type="entry name" value="UPF0548 PROTEIN"/>
    <property type="match status" value="1"/>
</dbReference>
<organism evidence="2 3">
    <name type="scientific">Spongiactinospora gelatinilytica</name>
    <dbReference type="NCBI Taxonomy" id="2666298"/>
    <lineage>
        <taxon>Bacteria</taxon>
        <taxon>Bacillati</taxon>
        <taxon>Actinomycetota</taxon>
        <taxon>Actinomycetes</taxon>
        <taxon>Streptosporangiales</taxon>
        <taxon>Streptosporangiaceae</taxon>
        <taxon>Spongiactinospora</taxon>
    </lineage>
</organism>
<protein>
    <submittedName>
        <fullName evidence="2">DUF1990 domain-containing protein</fullName>
    </submittedName>
</protein>
<keyword evidence="3" id="KW-1185">Reference proteome</keyword>
<feature type="domain" description="DUF1990" evidence="1">
    <location>
        <begin position="5"/>
        <end position="154"/>
    </location>
</feature>
<dbReference type="PANTHER" id="PTHR34202">
    <property type="entry name" value="UPF0548 PROTEIN"/>
    <property type="match status" value="1"/>
</dbReference>